<sequence length="300" mass="33020">MPPMAPIFPTLTTITIPPPVSKAISLVVPKLLHLQLNFVLCLFRALSNRLLQILGPLRMRPRLALQPIRAKPRQVIHTKLPPHMLLRTKRTQRTEPHIVMRTRRQLAQRIDVQVQTLLAIRTIPIAHEEVALGHLAQVILVQELAVLALLAQAAQPVLAHERVEPARRLLLVPGAPIRDVPLRAARAVGAAAGLEGLAYGPVGREADLVCLPEERREAEVVGLRGVVEDGGDVAGVCCCRGHRDFGWEGRDARHKKMVVKVVGACRGDVDGRAEKLKLKLWVKAGVLAEVQLHPPESFSH</sequence>
<comment type="caution">
    <text evidence="1">The sequence shown here is derived from an EMBL/GenBank/DDBJ whole genome shotgun (WGS) entry which is preliminary data.</text>
</comment>
<evidence type="ECO:0000313" key="2">
    <source>
        <dbReference type="Proteomes" id="UP000801864"/>
    </source>
</evidence>
<proteinExistence type="predicted"/>
<protein>
    <submittedName>
        <fullName evidence="1">Uncharacterized protein</fullName>
    </submittedName>
</protein>
<dbReference type="AlphaFoldDB" id="A0A9P4X4R3"/>
<dbReference type="Proteomes" id="UP000801864">
    <property type="component" value="Unassembled WGS sequence"/>
</dbReference>
<keyword evidence="2" id="KW-1185">Reference proteome</keyword>
<organism evidence="1 2">
    <name type="scientific">Trichoderma lentiforme</name>
    <dbReference type="NCBI Taxonomy" id="1567552"/>
    <lineage>
        <taxon>Eukaryota</taxon>
        <taxon>Fungi</taxon>
        <taxon>Dikarya</taxon>
        <taxon>Ascomycota</taxon>
        <taxon>Pezizomycotina</taxon>
        <taxon>Sordariomycetes</taxon>
        <taxon>Hypocreomycetidae</taxon>
        <taxon>Hypocreales</taxon>
        <taxon>Hypocreaceae</taxon>
        <taxon>Trichoderma</taxon>
    </lineage>
</organism>
<dbReference type="EMBL" id="QLNT01000023">
    <property type="protein sequence ID" value="KAF3060520.1"/>
    <property type="molecule type" value="Genomic_DNA"/>
</dbReference>
<evidence type="ECO:0000313" key="1">
    <source>
        <dbReference type="EMBL" id="KAF3060520.1"/>
    </source>
</evidence>
<reference evidence="1 2" key="1">
    <citation type="submission" date="2018-06" db="EMBL/GenBank/DDBJ databases">
        <title>Genome analysis of cellulolytic fungus Trichoderma lentiforme CFAM-422.</title>
        <authorList>
            <person name="Steindorff A.S."/>
            <person name="Formighieri E.F."/>
            <person name="Midorikawa G.E.O."/>
            <person name="Tamietti M.S."/>
            <person name="Ramos E.Z."/>
            <person name="Silva A.S."/>
            <person name="Bon E.P.S."/>
            <person name="Mendes T.D."/>
            <person name="Damaso M.C.T."/>
            <person name="Favaro L.C.L."/>
        </authorList>
    </citation>
    <scope>NUCLEOTIDE SEQUENCE [LARGE SCALE GENOMIC DNA]</scope>
    <source>
        <strain evidence="1 2">CFAM-422</strain>
    </source>
</reference>
<gene>
    <name evidence="1" type="ORF">CFAM422_011203</name>
</gene>
<accession>A0A9P4X4R3</accession>
<name>A0A9P4X4R3_9HYPO</name>